<comment type="caution">
    <text evidence="3">The sequence shown here is derived from an EMBL/GenBank/DDBJ whole genome shotgun (WGS) entry which is preliminary data.</text>
</comment>
<evidence type="ECO:0000313" key="3">
    <source>
        <dbReference type="EMBL" id="GIJ43381.1"/>
    </source>
</evidence>
<protein>
    <submittedName>
        <fullName evidence="3">Uncharacterized protein</fullName>
    </submittedName>
</protein>
<proteinExistence type="predicted"/>
<feature type="signal peptide" evidence="2">
    <location>
        <begin position="1"/>
        <end position="35"/>
    </location>
</feature>
<keyword evidence="2" id="KW-0732">Signal</keyword>
<evidence type="ECO:0000256" key="2">
    <source>
        <dbReference type="SAM" id="SignalP"/>
    </source>
</evidence>
<gene>
    <name evidence="3" type="ORF">Val02_02670</name>
</gene>
<feature type="chain" id="PRO_5035261016" evidence="2">
    <location>
        <begin position="36"/>
        <end position="167"/>
    </location>
</feature>
<organism evidence="3 4">
    <name type="scientific">Virgisporangium aliadipatigenens</name>
    <dbReference type="NCBI Taxonomy" id="741659"/>
    <lineage>
        <taxon>Bacteria</taxon>
        <taxon>Bacillati</taxon>
        <taxon>Actinomycetota</taxon>
        <taxon>Actinomycetes</taxon>
        <taxon>Micromonosporales</taxon>
        <taxon>Micromonosporaceae</taxon>
        <taxon>Virgisporangium</taxon>
    </lineage>
</organism>
<dbReference type="EMBL" id="BOPF01000002">
    <property type="protein sequence ID" value="GIJ43381.1"/>
    <property type="molecule type" value="Genomic_DNA"/>
</dbReference>
<accession>A0A8J3YE78</accession>
<keyword evidence="4" id="KW-1185">Reference proteome</keyword>
<feature type="region of interest" description="Disordered" evidence="1">
    <location>
        <begin position="120"/>
        <end position="144"/>
    </location>
</feature>
<sequence length="167" mass="17401">MGRVMSRGRQAVFGLLASLVAMTSLLVAGASPASAAGCYNTRQSTVYLNGKSNGYEYTTYHSRSGQTTVGERHFAGQHARECACALARRPAAGRSALRTAQFHAFMAGDGVLRYSPQQLEASGDSAGHGGDGGPADDGFRRGRPAFVVAGEAAVRGEPREGPLDGPR</sequence>
<dbReference type="Proteomes" id="UP000619260">
    <property type="component" value="Unassembled WGS sequence"/>
</dbReference>
<evidence type="ECO:0000256" key="1">
    <source>
        <dbReference type="SAM" id="MobiDB-lite"/>
    </source>
</evidence>
<feature type="compositionally biased region" description="Gly residues" evidence="1">
    <location>
        <begin position="126"/>
        <end position="135"/>
    </location>
</feature>
<dbReference type="AlphaFoldDB" id="A0A8J3YE78"/>
<evidence type="ECO:0000313" key="4">
    <source>
        <dbReference type="Proteomes" id="UP000619260"/>
    </source>
</evidence>
<reference evidence="3" key="1">
    <citation type="submission" date="2021-01" db="EMBL/GenBank/DDBJ databases">
        <title>Whole genome shotgun sequence of Virgisporangium aliadipatigenens NBRC 105644.</title>
        <authorList>
            <person name="Komaki H."/>
            <person name="Tamura T."/>
        </authorList>
    </citation>
    <scope>NUCLEOTIDE SEQUENCE</scope>
    <source>
        <strain evidence="3">NBRC 105644</strain>
    </source>
</reference>
<name>A0A8J3YE78_9ACTN</name>